<comment type="caution">
    <text evidence="8">The sequence shown here is derived from an EMBL/GenBank/DDBJ whole genome shotgun (WGS) entry which is preliminary data.</text>
</comment>
<evidence type="ECO:0000256" key="3">
    <source>
        <dbReference type="ARBA" id="ARBA00051915"/>
    </source>
</evidence>
<gene>
    <name evidence="8" type="primary">lcfB_6</name>
    <name evidence="8" type="ORF">BHE75_02507</name>
</gene>
<dbReference type="GO" id="GO:0031956">
    <property type="term" value="F:medium-chain fatty acid-CoA ligase activity"/>
    <property type="evidence" value="ECO:0007669"/>
    <property type="project" value="TreeGrafter"/>
</dbReference>
<dbReference type="FunFam" id="3.30.300.30:FF:000008">
    <property type="entry name" value="2,3-dihydroxybenzoate-AMP ligase"/>
    <property type="match status" value="1"/>
</dbReference>
<evidence type="ECO:0000259" key="6">
    <source>
        <dbReference type="Pfam" id="PF00501"/>
    </source>
</evidence>
<dbReference type="InterPro" id="IPR000873">
    <property type="entry name" value="AMP-dep_synth/lig_dom"/>
</dbReference>
<protein>
    <recommendedName>
        <fullName evidence="5">3-methylmercaptopropionyl-CoA ligase</fullName>
        <ecNumber evidence="4">6.2.1.44</ecNumber>
    </recommendedName>
</protein>
<dbReference type="SUPFAM" id="SSF56801">
    <property type="entry name" value="Acetyl-CoA synthetase-like"/>
    <property type="match status" value="1"/>
</dbReference>
<dbReference type="GO" id="GO:0006631">
    <property type="term" value="P:fatty acid metabolic process"/>
    <property type="evidence" value="ECO:0007669"/>
    <property type="project" value="TreeGrafter"/>
</dbReference>
<dbReference type="PANTHER" id="PTHR43201">
    <property type="entry name" value="ACYL-COA SYNTHETASE"/>
    <property type="match status" value="1"/>
</dbReference>
<feature type="domain" description="AMP-dependent synthetase/ligase" evidence="6">
    <location>
        <begin position="8"/>
        <end position="359"/>
    </location>
</feature>
<sequence>MNIFMLLEMAADAMPDRVALVCDGESLTYGELLTAAKGAAALAIARGAERLAFLDINGPAAPVALFGAALAGIPYVPINYRLTEPEIAALLERVSPALLVSGRSAVPAGISAIAAGELLALAKAGGGEDLVAPDEERGIAVELFTSGTTGVPKAAILRHDNLLAYILGTVEFMGADEGDAAIVTVPPYHIAGISAVLSSIYAGRRMVQLPNFEAGGWLALARAHGISNAFLVPTMLQRIVEHLDATGAQADLPALRALAYGGGKMPLPVIERAMALFPGVDFTNAYGLTETSSTICLLDPEAHRAAAQSDDPVVRRRLGSVGRPLPTVELAIRDEDGRLLGPGEAGLVFVRGDQVAGEYHGLGRQTDDDGWFPTRDRGWVDEEGFLFLDGRADDVIVRGGENISPGEIEEVLVSHPAVAECAVVAMPDPEWGEGVAAAIVLASGAQAAEEELQALVRGRLRSSRVPQAIRFVDELPYNETGKLLRRVIREQFAA</sequence>
<evidence type="ECO:0000256" key="2">
    <source>
        <dbReference type="ARBA" id="ARBA00022598"/>
    </source>
</evidence>
<dbReference type="Pfam" id="PF13193">
    <property type="entry name" value="AMP-binding_C"/>
    <property type="match status" value="1"/>
</dbReference>
<dbReference type="Gene3D" id="3.40.50.12780">
    <property type="entry name" value="N-terminal domain of ligase-like"/>
    <property type="match status" value="1"/>
</dbReference>
<dbReference type="EMBL" id="MIPT01000001">
    <property type="protein sequence ID" value="OHT20509.1"/>
    <property type="molecule type" value="Genomic_DNA"/>
</dbReference>
<dbReference type="InterPro" id="IPR025110">
    <property type="entry name" value="AMP-bd_C"/>
</dbReference>
<keyword evidence="2 8" id="KW-0436">Ligase</keyword>
<dbReference type="Proteomes" id="UP000179467">
    <property type="component" value="Unassembled WGS sequence"/>
</dbReference>
<evidence type="ECO:0000313" key="8">
    <source>
        <dbReference type="EMBL" id="OHT20509.1"/>
    </source>
</evidence>
<evidence type="ECO:0000313" key="9">
    <source>
        <dbReference type="Proteomes" id="UP000179467"/>
    </source>
</evidence>
<feature type="domain" description="AMP-binding enzyme C-terminal" evidence="7">
    <location>
        <begin position="407"/>
        <end position="482"/>
    </location>
</feature>
<name>A0A1S1HE32_9SPHN</name>
<proteinExistence type="inferred from homology"/>
<evidence type="ECO:0000256" key="4">
    <source>
        <dbReference type="ARBA" id="ARBA00066616"/>
    </source>
</evidence>
<dbReference type="Pfam" id="PF00501">
    <property type="entry name" value="AMP-binding"/>
    <property type="match status" value="1"/>
</dbReference>
<dbReference type="InterPro" id="IPR045851">
    <property type="entry name" value="AMP-bd_C_sf"/>
</dbReference>
<dbReference type="AlphaFoldDB" id="A0A1S1HE32"/>
<evidence type="ECO:0000256" key="5">
    <source>
        <dbReference type="ARBA" id="ARBA00067668"/>
    </source>
</evidence>
<comment type="catalytic activity">
    <reaction evidence="3">
        <text>3-(methylsulfanyl)propanoate + ATP + CoA = 3-(methylsulfanyl)propanoyl-CoA + AMP + diphosphate</text>
        <dbReference type="Rhea" id="RHEA:43052"/>
        <dbReference type="ChEBI" id="CHEBI:30616"/>
        <dbReference type="ChEBI" id="CHEBI:33019"/>
        <dbReference type="ChEBI" id="CHEBI:49016"/>
        <dbReference type="ChEBI" id="CHEBI:57287"/>
        <dbReference type="ChEBI" id="CHEBI:82815"/>
        <dbReference type="ChEBI" id="CHEBI:456215"/>
        <dbReference type="EC" id="6.2.1.44"/>
    </reaction>
    <physiologicalReaction direction="left-to-right" evidence="3">
        <dbReference type="Rhea" id="RHEA:43053"/>
    </physiologicalReaction>
</comment>
<dbReference type="PANTHER" id="PTHR43201:SF32">
    <property type="entry name" value="2-SUCCINYLBENZOATE--COA LIGASE, CHLOROPLASTIC_PEROXISOMAL"/>
    <property type="match status" value="1"/>
</dbReference>
<evidence type="ECO:0000256" key="1">
    <source>
        <dbReference type="ARBA" id="ARBA00006432"/>
    </source>
</evidence>
<keyword evidence="9" id="KW-1185">Reference proteome</keyword>
<accession>A0A1S1HE32</accession>
<dbReference type="InterPro" id="IPR042099">
    <property type="entry name" value="ANL_N_sf"/>
</dbReference>
<dbReference type="EC" id="6.2.1.44" evidence="4"/>
<dbReference type="RefSeq" id="WP_070934035.1">
    <property type="nucleotide sequence ID" value="NZ_MIPT01000001.1"/>
</dbReference>
<evidence type="ECO:0000259" key="7">
    <source>
        <dbReference type="Pfam" id="PF13193"/>
    </source>
</evidence>
<dbReference type="OrthoDB" id="7056261at2"/>
<organism evidence="8 9">
    <name type="scientific">Edaphosphingomonas haloaromaticamans</name>
    <dbReference type="NCBI Taxonomy" id="653954"/>
    <lineage>
        <taxon>Bacteria</taxon>
        <taxon>Pseudomonadati</taxon>
        <taxon>Pseudomonadota</taxon>
        <taxon>Alphaproteobacteria</taxon>
        <taxon>Sphingomonadales</taxon>
        <taxon>Rhizorhabdaceae</taxon>
        <taxon>Edaphosphingomonas</taxon>
    </lineage>
</organism>
<comment type="similarity">
    <text evidence="1">Belongs to the ATP-dependent AMP-binding enzyme family.</text>
</comment>
<dbReference type="Gene3D" id="3.30.300.30">
    <property type="match status" value="1"/>
</dbReference>
<reference evidence="8 9" key="1">
    <citation type="submission" date="2016-09" db="EMBL/GenBank/DDBJ databases">
        <title>Metabolic pathway, cell adaptation mechanisms and a novel monoxygenase revealed through proteogenomic-transcription analysis of a Sphingomonas haloaromaticamans strain degrading the fungicide ortho-phenylphenol.</title>
        <authorList>
            <person name="Perruchon C."/>
            <person name="Papadopoulou E.S."/>
            <person name="Rousidou C."/>
            <person name="Vasileiadis S."/>
            <person name="Tanou G."/>
            <person name="Amoutzias G."/>
            <person name="Molassiotis A."/>
            <person name="Karpouzas D.G."/>
        </authorList>
    </citation>
    <scope>NUCLEOTIDE SEQUENCE [LARGE SCALE GENOMIC DNA]</scope>
    <source>
        <strain evidence="8 9">P3</strain>
    </source>
</reference>